<evidence type="ECO:0000313" key="4">
    <source>
        <dbReference type="Proteomes" id="UP000177941"/>
    </source>
</evidence>
<dbReference type="PANTHER" id="PTHR36507:SF1">
    <property type="entry name" value="BLL1555 PROTEIN"/>
    <property type="match status" value="1"/>
</dbReference>
<organism evidence="3 4">
    <name type="scientific">Candidatus Andersenbacteria bacterium RIFCSPHIGHO2_12_FULL_45_11b</name>
    <dbReference type="NCBI Taxonomy" id="1797282"/>
    <lineage>
        <taxon>Bacteria</taxon>
        <taxon>Candidatus Anderseniibacteriota</taxon>
    </lineage>
</organism>
<keyword evidence="1" id="KW-0812">Transmembrane</keyword>
<protein>
    <recommendedName>
        <fullName evidence="2">EfeO-type cupredoxin-like domain-containing protein</fullName>
    </recommendedName>
</protein>
<accession>A0A1G1X9N0</accession>
<keyword evidence="1" id="KW-0472">Membrane</keyword>
<dbReference type="Gene3D" id="2.60.40.420">
    <property type="entry name" value="Cupredoxins - blue copper proteins"/>
    <property type="match status" value="1"/>
</dbReference>
<dbReference type="PANTHER" id="PTHR36507">
    <property type="entry name" value="BLL1555 PROTEIN"/>
    <property type="match status" value="1"/>
</dbReference>
<feature type="domain" description="EfeO-type cupredoxin-like" evidence="2">
    <location>
        <begin position="72"/>
        <end position="167"/>
    </location>
</feature>
<evidence type="ECO:0000256" key="1">
    <source>
        <dbReference type="SAM" id="Phobius"/>
    </source>
</evidence>
<dbReference type="AlphaFoldDB" id="A0A1G1X9N0"/>
<sequence length="168" mass="17782">MKPSTTISIFVIVIVLIGAGAYVFSHRADDEAASIKPSPTLAVDAAQSSGQLIQLAPETTPVVAVPPDAMSSEDAMATENPTISITDTGFSPAEITVKAGTTVTFVNKGQELHWPASDPHPTHTDLPGFDAKRGLEPGDIYRFTFATAGSFGMHDHLHPTFKGRIIVQ</sequence>
<dbReference type="EMBL" id="MHHS01000029">
    <property type="protein sequence ID" value="OGY36765.1"/>
    <property type="molecule type" value="Genomic_DNA"/>
</dbReference>
<dbReference type="SUPFAM" id="SSF49503">
    <property type="entry name" value="Cupredoxins"/>
    <property type="match status" value="1"/>
</dbReference>
<comment type="caution">
    <text evidence="3">The sequence shown here is derived from an EMBL/GenBank/DDBJ whole genome shotgun (WGS) entry which is preliminary data.</text>
</comment>
<proteinExistence type="predicted"/>
<name>A0A1G1X9N0_9BACT</name>
<dbReference type="Pfam" id="PF13473">
    <property type="entry name" value="Cupredoxin_1"/>
    <property type="match status" value="1"/>
</dbReference>
<evidence type="ECO:0000313" key="3">
    <source>
        <dbReference type="EMBL" id="OGY36765.1"/>
    </source>
</evidence>
<gene>
    <name evidence="3" type="ORF">A3E36_03685</name>
</gene>
<dbReference type="InterPro" id="IPR008972">
    <property type="entry name" value="Cupredoxin"/>
</dbReference>
<dbReference type="InterPro" id="IPR052721">
    <property type="entry name" value="ET_Amicyanin"/>
</dbReference>
<dbReference type="InterPro" id="IPR028096">
    <property type="entry name" value="EfeO_Cupredoxin"/>
</dbReference>
<keyword evidence="1" id="KW-1133">Transmembrane helix</keyword>
<reference evidence="3 4" key="1">
    <citation type="journal article" date="2016" name="Nat. Commun.">
        <title>Thousands of microbial genomes shed light on interconnected biogeochemical processes in an aquifer system.</title>
        <authorList>
            <person name="Anantharaman K."/>
            <person name="Brown C.T."/>
            <person name="Hug L.A."/>
            <person name="Sharon I."/>
            <person name="Castelle C.J."/>
            <person name="Probst A.J."/>
            <person name="Thomas B.C."/>
            <person name="Singh A."/>
            <person name="Wilkins M.J."/>
            <person name="Karaoz U."/>
            <person name="Brodie E.L."/>
            <person name="Williams K.H."/>
            <person name="Hubbard S.S."/>
            <person name="Banfield J.F."/>
        </authorList>
    </citation>
    <scope>NUCLEOTIDE SEQUENCE [LARGE SCALE GENOMIC DNA]</scope>
</reference>
<feature type="transmembrane region" description="Helical" evidence="1">
    <location>
        <begin position="6"/>
        <end position="24"/>
    </location>
</feature>
<dbReference type="Proteomes" id="UP000177941">
    <property type="component" value="Unassembled WGS sequence"/>
</dbReference>
<evidence type="ECO:0000259" key="2">
    <source>
        <dbReference type="Pfam" id="PF13473"/>
    </source>
</evidence>